<protein>
    <recommendedName>
        <fullName evidence="4">Sugar phosphate isomerase</fullName>
    </recommendedName>
</protein>
<keyword evidence="3" id="KW-1185">Reference proteome</keyword>
<feature type="compositionally biased region" description="Basic and acidic residues" evidence="1">
    <location>
        <begin position="37"/>
        <end position="50"/>
    </location>
</feature>
<dbReference type="NCBIfam" id="NF035938">
    <property type="entry name" value="EboA_domain"/>
    <property type="match status" value="1"/>
</dbReference>
<sequence length="254" mass="26955">MNTSSEGDRVGLDTPPPSGSGGSTSGGGGSPVGRGPLRSDPRASERVETNTVVDERLLAEWCAEIEADPTRVRTRFPAAAREIGRTPGTSPAPDAERVEDDVRVRLLVALGRGLADDADTLSTELHDLYRFGDADERRAVLLGLGHLEDAIGDRAVDLLHDAMRTNDPRLVAAAMGTYAARLDAAAWRQGVLKCLFVGVPLRLVAGLEPADDPADDELRRMVADYAAERTAAGREVPADALSLLPAPTQTTRES</sequence>
<name>A0A7Z0IR20_9ACTN</name>
<evidence type="ECO:0000313" key="3">
    <source>
        <dbReference type="Proteomes" id="UP000564496"/>
    </source>
</evidence>
<dbReference type="EMBL" id="JACBZR010000001">
    <property type="protein sequence ID" value="NYI76340.1"/>
    <property type="molecule type" value="Genomic_DNA"/>
</dbReference>
<feature type="compositionally biased region" description="Gly residues" evidence="1">
    <location>
        <begin position="19"/>
        <end position="32"/>
    </location>
</feature>
<proteinExistence type="predicted"/>
<evidence type="ECO:0000256" key="1">
    <source>
        <dbReference type="SAM" id="MobiDB-lite"/>
    </source>
</evidence>
<dbReference type="AlphaFoldDB" id="A0A7Z0IR20"/>
<dbReference type="InterPro" id="IPR047715">
    <property type="entry name" value="EboA_dom"/>
</dbReference>
<evidence type="ECO:0000313" key="2">
    <source>
        <dbReference type="EMBL" id="NYI76340.1"/>
    </source>
</evidence>
<accession>A0A7Z0IR20</accession>
<dbReference type="Proteomes" id="UP000564496">
    <property type="component" value="Unassembled WGS sequence"/>
</dbReference>
<dbReference type="RefSeq" id="WP_179656994.1">
    <property type="nucleotide sequence ID" value="NZ_JACBZR010000001.1"/>
</dbReference>
<organism evidence="2 3">
    <name type="scientific">Nocardioides panzhihuensis</name>
    <dbReference type="NCBI Taxonomy" id="860243"/>
    <lineage>
        <taxon>Bacteria</taxon>
        <taxon>Bacillati</taxon>
        <taxon>Actinomycetota</taxon>
        <taxon>Actinomycetes</taxon>
        <taxon>Propionibacteriales</taxon>
        <taxon>Nocardioidaceae</taxon>
        <taxon>Nocardioides</taxon>
    </lineage>
</organism>
<reference evidence="2 3" key="1">
    <citation type="submission" date="2020-07" db="EMBL/GenBank/DDBJ databases">
        <title>Sequencing the genomes of 1000 actinobacteria strains.</title>
        <authorList>
            <person name="Klenk H.-P."/>
        </authorList>
    </citation>
    <scope>NUCLEOTIDE SEQUENCE [LARGE SCALE GENOMIC DNA]</scope>
    <source>
        <strain evidence="2 3">DSM 26487</strain>
    </source>
</reference>
<comment type="caution">
    <text evidence="2">The sequence shown here is derived from an EMBL/GenBank/DDBJ whole genome shotgun (WGS) entry which is preliminary data.</text>
</comment>
<feature type="region of interest" description="Disordered" evidence="1">
    <location>
        <begin position="1"/>
        <end position="50"/>
    </location>
</feature>
<feature type="compositionally biased region" description="Basic and acidic residues" evidence="1">
    <location>
        <begin position="1"/>
        <end position="11"/>
    </location>
</feature>
<evidence type="ECO:0008006" key="4">
    <source>
        <dbReference type="Google" id="ProtNLM"/>
    </source>
</evidence>
<gene>
    <name evidence="2" type="ORF">BJ988_000988</name>
</gene>